<dbReference type="Proteomes" id="UP000000437">
    <property type="component" value="Chromosome 3"/>
</dbReference>
<keyword evidence="4" id="KW-0165">Cleavage on pair of basic residues</keyword>
<accession>I3ITI0</accession>
<evidence type="ECO:0000256" key="6">
    <source>
        <dbReference type="ARBA" id="ARBA00022815"/>
    </source>
</evidence>
<reference evidence="11" key="5">
    <citation type="journal article" date="2014" name="Gen. Comp. Endocrinol.">
        <title>Neurokinin B and reproductive functions: 'KNDy neuron' model in mammals and the emerging story in fish.</title>
        <authorList>
            <person name="Hu G."/>
            <person name="Lin C."/>
            <person name="He M."/>
            <person name="Wong A.O."/>
        </authorList>
    </citation>
    <scope>NUCLEOTIDE SEQUENCE</scope>
</reference>
<dbReference type="GO" id="GO:0005576">
    <property type="term" value="C:extracellular region"/>
    <property type="evidence" value="ECO:0007669"/>
    <property type="project" value="UniProtKB-SubCell"/>
</dbReference>
<evidence type="ECO:0000313" key="10">
    <source>
        <dbReference type="Proteomes" id="UP000000437"/>
    </source>
</evidence>
<keyword evidence="5 7" id="KW-0732">Signal</keyword>
<dbReference type="HOGENOM" id="CLU_158051_0_0_1"/>
<evidence type="ECO:0000256" key="1">
    <source>
        <dbReference type="ARBA" id="ARBA00004613"/>
    </source>
</evidence>
<comment type="similarity">
    <text evidence="2">Belongs to the tachykinin family.</text>
</comment>
<reference evidence="8 11" key="1">
    <citation type="journal article" date="2012" name="Proc. Natl. Acad. Sci. U.S.A.">
        <title>Neurokinin Bs and neurokinin B receptors in zebrafish-potential role in controlling fish reproduction.</title>
        <authorList>
            <person name="Biran J."/>
            <person name="Palevitch O."/>
            <person name="Ben-Dor S."/>
            <person name="Levavi-Sivan B."/>
        </authorList>
    </citation>
    <scope>NUCLEOTIDE SEQUENCE</scope>
</reference>
<dbReference type="AlphaFoldDB" id="I3ITI0"/>
<dbReference type="eggNOG" id="ENOG502SEF9">
    <property type="taxonomic scope" value="Eukaryota"/>
</dbReference>
<evidence type="ECO:0000313" key="9">
    <source>
        <dbReference type="Ensembl" id="ENSDARP00000126245"/>
    </source>
</evidence>
<reference evidence="11" key="6">
    <citation type="journal article" date="2016" name="BMC Genomics">
        <title>Gene evolution and gene expression after whole genome duplication in fish: the PhyloFish database.</title>
        <authorList>
            <person name="Pasquier J."/>
            <person name="Cabau C."/>
            <person name="Nguyen T."/>
            <person name="Jouanno E."/>
            <person name="Severac D."/>
            <person name="Braasch I."/>
            <person name="Journot L."/>
            <person name="Pontarotti P."/>
            <person name="Klopp C."/>
            <person name="Postlethwait J.H."/>
            <person name="Guiguen Y."/>
            <person name="Bobe J."/>
        </authorList>
    </citation>
    <scope>NUCLEOTIDE SEQUENCE</scope>
</reference>
<evidence type="ECO:0000256" key="3">
    <source>
        <dbReference type="ARBA" id="ARBA00022525"/>
    </source>
</evidence>
<evidence type="ECO:0000313" key="12">
    <source>
        <dbReference type="ZFIN" id="ZDB-GENE-120215-159"/>
    </source>
</evidence>
<keyword evidence="3" id="KW-0964">Secreted</keyword>
<reference evidence="11" key="4">
    <citation type="journal article" date="2013" name="Neuroscience">
        <title>Substance P mRNA expression during zebrafish development: influence of mu opioid receptor and cocaine.</title>
        <authorList>
            <person name="Lopez-Bellido R."/>
            <person name="Barreto-Valer K."/>
            <person name="Rodriguez R.E."/>
        </authorList>
    </citation>
    <scope>NUCLEOTIDE SEQUENCE</scope>
</reference>
<name>I3ITI0_DANRE</name>
<dbReference type="Ensembl" id="ENSDART00000151091.2">
    <property type="protein sequence ID" value="ENSDARP00000126245.1"/>
    <property type="gene ID" value="ENSDARG00000096234.2"/>
</dbReference>
<accession>I4IYB7</accession>
<evidence type="ECO:0000313" key="11">
    <source>
        <dbReference type="RefSeq" id="NP_001256965.1"/>
    </source>
</evidence>
<proteinExistence type="evidence at transcript level"/>
<dbReference type="ZFIN" id="ZDB-GENE-120215-159">
    <property type="gene designation" value="tac4"/>
</dbReference>
<dbReference type="GeneID" id="100151267"/>
<reference evidence="11" key="7">
    <citation type="submission" date="2025-04" db="UniProtKB">
        <authorList>
            <consortium name="RefSeq"/>
        </authorList>
    </citation>
    <scope>IDENTIFICATION</scope>
</reference>
<dbReference type="PaxDb" id="7955-ENSDARP00000126245"/>
<evidence type="ECO:0000256" key="5">
    <source>
        <dbReference type="ARBA" id="ARBA00022729"/>
    </source>
</evidence>
<keyword evidence="10" id="KW-1185">Reference proteome</keyword>
<dbReference type="STRING" id="7955.ENSDARP00000126245"/>
<keyword evidence="6" id="KW-0027">Amidation</keyword>
<reference evidence="9" key="2">
    <citation type="submission" date="2012-05" db="UniProtKB">
        <authorList>
            <consortium name="Ensembl"/>
        </authorList>
    </citation>
    <scope>IDENTIFICATION</scope>
    <source>
        <strain evidence="9">Tuebingen</strain>
    </source>
</reference>
<dbReference type="OrthoDB" id="9538060at2759"/>
<dbReference type="InterPro" id="IPR013055">
    <property type="entry name" value="Tachy_Neuro_lke_CS"/>
</dbReference>
<dbReference type="PROSITE" id="PS00267">
    <property type="entry name" value="TACHYKININ"/>
    <property type="match status" value="1"/>
</dbReference>
<sequence length="108" mass="12297">MDIFKLSALAFILYLQLHNAGASPSEEGDIWTVENLEEKPQVTDVFLRIADLMKRSKSQHFHGLMGSSAGNTQPLRLGRRRNKGEIFVGLMGRRSSSDLREQLERRQL</sequence>
<dbReference type="CTD" id="255061"/>
<organism evidence="8">
    <name type="scientific">Danio rerio</name>
    <name type="common">Zebrafish</name>
    <name type="synonym">Brachydanio rerio</name>
    <dbReference type="NCBI Taxonomy" id="7955"/>
    <lineage>
        <taxon>Eukaryota</taxon>
        <taxon>Metazoa</taxon>
        <taxon>Chordata</taxon>
        <taxon>Craniata</taxon>
        <taxon>Vertebrata</taxon>
        <taxon>Euteleostomi</taxon>
        <taxon>Actinopterygii</taxon>
        <taxon>Neopterygii</taxon>
        <taxon>Teleostei</taxon>
        <taxon>Ostariophysi</taxon>
        <taxon>Cypriniformes</taxon>
        <taxon>Danionidae</taxon>
        <taxon>Danioninae</taxon>
        <taxon>Danio</taxon>
    </lineage>
</organism>
<dbReference type="Bgee" id="ENSDARG00000096234">
    <property type="expression patterns" value="Expressed in testis and 10 other cell types or tissues"/>
</dbReference>
<evidence type="ECO:0000256" key="4">
    <source>
        <dbReference type="ARBA" id="ARBA00022685"/>
    </source>
</evidence>
<protein>
    <submittedName>
        <fullName evidence="8">Tachykinin 4</fullName>
    </submittedName>
    <submittedName>
        <fullName evidence="9">Tachykinin precursor 4</fullName>
    </submittedName>
    <submittedName>
        <fullName evidence="11">Tachykinin-4 precursor</fullName>
    </submittedName>
</protein>
<dbReference type="KEGG" id="dre:100151267"/>
<gene>
    <name evidence="8 9 11 12" type="primary">tac4</name>
    <name evidence="11" type="synonym">si:ch211-35m4.3</name>
</gene>
<evidence type="ECO:0000313" key="8">
    <source>
        <dbReference type="EMBL" id="DAA35177.1"/>
    </source>
</evidence>
<dbReference type="RefSeq" id="NP_001256965.1">
    <property type="nucleotide sequence ID" value="NM_001270036.1"/>
</dbReference>
<dbReference type="GeneTree" id="ENSGT00390000002457"/>
<evidence type="ECO:0000256" key="2">
    <source>
        <dbReference type="ARBA" id="ARBA00007518"/>
    </source>
</evidence>
<dbReference type="PANTHER" id="PTHR11250">
    <property type="entry name" value="TACHYKININ"/>
    <property type="match status" value="1"/>
</dbReference>
<dbReference type="OMA" id="DSENWQD"/>
<dbReference type="PANTHER" id="PTHR11250:SF5">
    <property type="entry name" value="PROTACHYKININ-1-LIKE ISOFORM X1-RELATED"/>
    <property type="match status" value="1"/>
</dbReference>
<comment type="subcellular location">
    <subcellularLocation>
        <location evidence="1">Secreted</location>
    </subcellularLocation>
</comment>
<feature type="signal peptide" evidence="7">
    <location>
        <begin position="1"/>
        <end position="22"/>
    </location>
</feature>
<dbReference type="EMBL" id="BK008125">
    <property type="protein sequence ID" value="DAA35177.1"/>
    <property type="molecule type" value="mRNA"/>
</dbReference>
<evidence type="ECO:0000256" key="7">
    <source>
        <dbReference type="SAM" id="SignalP"/>
    </source>
</evidence>
<dbReference type="EMBL" id="CR387987">
    <property type="status" value="NOT_ANNOTATED_CDS"/>
    <property type="molecule type" value="Genomic_DNA"/>
</dbReference>
<feature type="chain" id="PRO_5035035310" evidence="7 11">
    <location>
        <begin position="23"/>
        <end position="108"/>
    </location>
</feature>
<reference evidence="9 10" key="3">
    <citation type="journal article" date="2013" name="Nature">
        <title>The zebrafish reference genome sequence and its relationship to the human genome.</title>
        <authorList>
            <consortium name="Genome Reference Consortium Zebrafish"/>
            <person name="Howe K."/>
            <person name="Clark M.D."/>
            <person name="Torroja C.F."/>
            <person name="Torrance J."/>
            <person name="Berthelot C."/>
            <person name="Muffato M."/>
            <person name="Collins J.E."/>
            <person name="Humphray S."/>
            <person name="McLaren K."/>
            <person name="Matthews L."/>
            <person name="McLaren S."/>
            <person name="Sealy I."/>
            <person name="Caccamo M."/>
            <person name="Churcher C."/>
            <person name="Scott C."/>
            <person name="Barrett J.C."/>
            <person name="Koch R."/>
            <person name="Rauch G.J."/>
            <person name="White S."/>
            <person name="Chow W."/>
            <person name="Kilian B."/>
            <person name="Quintais L.T."/>
            <person name="Guerra-Assuncao J.A."/>
            <person name="Zhou Y."/>
            <person name="Gu Y."/>
            <person name="Yen J."/>
            <person name="Vogel J.H."/>
            <person name="Eyre T."/>
            <person name="Redmond S."/>
            <person name="Banerjee R."/>
            <person name="Chi J."/>
            <person name="Fu B."/>
            <person name="Langley E."/>
            <person name="Maguire S.F."/>
            <person name="Laird G.K."/>
            <person name="Lloyd D."/>
            <person name="Kenyon E."/>
            <person name="Donaldson S."/>
            <person name="Sehra H."/>
            <person name="Almeida-King J."/>
            <person name="Loveland J."/>
            <person name="Trevanion S."/>
            <person name="Jones M."/>
            <person name="Quail M."/>
            <person name="Willey D."/>
            <person name="Hunt A."/>
            <person name="Burton J."/>
            <person name="Sims S."/>
            <person name="McLay K."/>
            <person name="Plumb B."/>
            <person name="Davis J."/>
            <person name="Clee C."/>
            <person name="Oliver K."/>
            <person name="Clark R."/>
            <person name="Riddle C."/>
            <person name="Elliot D."/>
            <person name="Eliott D."/>
            <person name="Threadgold G."/>
            <person name="Harden G."/>
            <person name="Ware D."/>
            <person name="Begum S."/>
            <person name="Mortimore B."/>
            <person name="Mortimer B."/>
            <person name="Kerry G."/>
            <person name="Heath P."/>
            <person name="Phillimore B."/>
            <person name="Tracey A."/>
            <person name="Corby N."/>
            <person name="Dunn M."/>
            <person name="Johnson C."/>
            <person name="Wood J."/>
            <person name="Clark S."/>
            <person name="Pelan S."/>
            <person name="Griffiths G."/>
            <person name="Smith M."/>
            <person name="Glithero R."/>
            <person name="Howden P."/>
            <person name="Barker N."/>
            <person name="Lloyd C."/>
            <person name="Stevens C."/>
            <person name="Harley J."/>
            <person name="Holt K."/>
            <person name="Panagiotidis G."/>
            <person name="Lovell J."/>
            <person name="Beasley H."/>
            <person name="Henderson C."/>
            <person name="Gordon D."/>
            <person name="Auger K."/>
            <person name="Wright D."/>
            <person name="Collins J."/>
            <person name="Raisen C."/>
            <person name="Dyer L."/>
            <person name="Leung K."/>
            <person name="Robertson L."/>
            <person name="Ambridge K."/>
            <person name="Leongamornlert D."/>
            <person name="McGuire S."/>
            <person name="Gilderthorp R."/>
            <person name="Griffiths C."/>
            <person name="Manthravadi D."/>
            <person name="Nichol S."/>
            <person name="Barker G."/>
            <person name="Whitehead S."/>
            <person name="Kay M."/>
            <person name="Brown J."/>
            <person name="Murnane C."/>
            <person name="Gray E."/>
            <person name="Humphries M."/>
            <person name="Sycamore N."/>
            <person name="Barker D."/>
            <person name="Saunders D."/>
            <person name="Wallis J."/>
            <person name="Babbage A."/>
            <person name="Hammond S."/>
            <person name="Mashreghi-Mohammadi M."/>
            <person name="Barr L."/>
            <person name="Martin S."/>
            <person name="Wray P."/>
            <person name="Ellington A."/>
            <person name="Matthews N."/>
            <person name="Ellwood M."/>
            <person name="Woodmansey R."/>
            <person name="Clark G."/>
            <person name="Cooper J."/>
            <person name="Cooper J."/>
            <person name="Tromans A."/>
            <person name="Grafham D."/>
            <person name="Skuce C."/>
            <person name="Pandian R."/>
            <person name="Andrews R."/>
            <person name="Harrison E."/>
            <person name="Kimberley A."/>
            <person name="Garnett J."/>
            <person name="Fosker N."/>
            <person name="Hall R."/>
            <person name="Garner P."/>
            <person name="Kelly D."/>
            <person name="Bird C."/>
            <person name="Palmer S."/>
            <person name="Gehring I."/>
            <person name="Berger A."/>
            <person name="Dooley C.M."/>
            <person name="Ersan-Urun Z."/>
            <person name="Eser C."/>
            <person name="Geiger H."/>
            <person name="Geisler M."/>
            <person name="Karotki L."/>
            <person name="Kirn A."/>
            <person name="Konantz J."/>
            <person name="Konantz M."/>
            <person name="Oberlander M."/>
            <person name="Rudolph-Geiger S."/>
            <person name="Teucke M."/>
            <person name="Lanz C."/>
            <person name="Raddatz G."/>
            <person name="Osoegawa K."/>
            <person name="Zhu B."/>
            <person name="Rapp A."/>
            <person name="Widaa S."/>
            <person name="Langford C."/>
            <person name="Yang F."/>
            <person name="Schuster S.C."/>
            <person name="Carter N.P."/>
            <person name="Harrow J."/>
            <person name="Ning Z."/>
            <person name="Herrero J."/>
            <person name="Searle S.M."/>
            <person name="Enright A."/>
            <person name="Geisler R."/>
            <person name="Plasterk R.H."/>
            <person name="Lee C."/>
            <person name="Westerfield M."/>
            <person name="de Jong P.J."/>
            <person name="Zon L.I."/>
            <person name="Postlethwait J.H."/>
            <person name="Nusslein-Volhard C."/>
            <person name="Hubbard T.J."/>
            <person name="Roest Crollius H."/>
            <person name="Rogers J."/>
            <person name="Stemple D.L."/>
        </authorList>
    </citation>
    <scope>NUCLEOTIDE SEQUENCE [LARGE SCALE GENOMIC DNA]</scope>
    <source>
        <strain evidence="9">Tuebingen</strain>
    </source>
</reference>
<dbReference type="AGR" id="ZFIN:ZDB-GENE-120215-159"/>